<evidence type="ECO:0000313" key="1">
    <source>
        <dbReference type="EMBL" id="SCL32840.1"/>
    </source>
</evidence>
<dbReference type="EMBL" id="FMHT01000003">
    <property type="protein sequence ID" value="SCL32840.1"/>
    <property type="molecule type" value="Genomic_DNA"/>
</dbReference>
<evidence type="ECO:0000313" key="2">
    <source>
        <dbReference type="Proteomes" id="UP000199699"/>
    </source>
</evidence>
<name>A0A1C6STJ7_9ACTN</name>
<gene>
    <name evidence="1" type="ORF">GA0070616_4567</name>
</gene>
<dbReference type="AlphaFoldDB" id="A0A1C6STJ7"/>
<organism evidence="1 2">
    <name type="scientific">Micromonospora nigra</name>
    <dbReference type="NCBI Taxonomy" id="145857"/>
    <lineage>
        <taxon>Bacteria</taxon>
        <taxon>Bacillati</taxon>
        <taxon>Actinomycetota</taxon>
        <taxon>Actinomycetes</taxon>
        <taxon>Micromonosporales</taxon>
        <taxon>Micromonosporaceae</taxon>
        <taxon>Micromonospora</taxon>
    </lineage>
</organism>
<dbReference type="Gene3D" id="2.60.120.430">
    <property type="entry name" value="Galactose-binding lectin"/>
    <property type="match status" value="1"/>
</dbReference>
<proteinExistence type="predicted"/>
<keyword evidence="2" id="KW-1185">Reference proteome</keyword>
<reference evidence="1 2" key="1">
    <citation type="submission" date="2016-06" db="EMBL/GenBank/DDBJ databases">
        <authorList>
            <person name="Kjaerup R.B."/>
            <person name="Dalgaard T.S."/>
            <person name="Juul-Madsen H.R."/>
        </authorList>
    </citation>
    <scope>NUCLEOTIDE SEQUENCE [LARGE SCALE GENOMIC DNA]</scope>
    <source>
        <strain evidence="1 2">DSM 43818</strain>
    </source>
</reference>
<protein>
    <submittedName>
        <fullName evidence="1">Uncharacterized protein</fullName>
    </submittedName>
</protein>
<sequence length="346" mass="37037">MSGRLSGRIAALAILGLLSTLVVAVALPAAKPAAANAITRTWTGVVDCFGNVKSTGLKVYKNEKVSVSASGLCYFYSGRPSNRTPGEGLHSRIGTTDFTYGAPVAKTATTWGTLAFFFGDSLYSDNSGYGYTVTVTITSPTSHNCGGSTNLSRAQARSLASSFGLTGDNYWRFVNDPCNSVTFVAGTTSKYIADDPRGSAPIASAGGTIYAPCKIATYTFPILAAFLGSYREVARYDMKTDFCYHNSKVFKRSGGAPNPAVVQNIRLTVLGEAFGMEHVSTSPPLAGYRTWNNQPDGRFFTQLSTTWKTAELPIVSWFTADRAYRTSTQVVYGNGDSRGYFGNYVS</sequence>
<accession>A0A1C6STJ7</accession>
<dbReference type="Proteomes" id="UP000199699">
    <property type="component" value="Unassembled WGS sequence"/>
</dbReference>